<dbReference type="Proteomes" id="UP001198402">
    <property type="component" value="Unassembled WGS sequence"/>
</dbReference>
<dbReference type="NCBIfam" id="TIGR00043">
    <property type="entry name" value="rRNA maturation RNase YbeY"/>
    <property type="match status" value="1"/>
</dbReference>
<dbReference type="EC" id="3.1.-.-" evidence="7"/>
<sequence length="135" mass="16031">MINFNFETTLDLEDEKRLKEWIAEAVATEEFLVGEINYVFCSDEYLHKINLQYLNHDTYTDIISFDYGVGNQLHGDIFISVDRVRENALKFEVDFKSELLRVLIHGILHFCGYKDKLENEVDAMRAKENYYISRY</sequence>
<keyword evidence="7" id="KW-0690">Ribosome biogenesis</keyword>
<dbReference type="PANTHER" id="PTHR46986:SF1">
    <property type="entry name" value="ENDORIBONUCLEASE YBEY, CHLOROPLASTIC"/>
    <property type="match status" value="1"/>
</dbReference>
<feature type="binding site" evidence="7">
    <location>
        <position position="109"/>
    </location>
    <ligand>
        <name>Zn(2+)</name>
        <dbReference type="ChEBI" id="CHEBI:29105"/>
        <note>catalytic</note>
    </ligand>
</feature>
<feature type="binding site" evidence="7">
    <location>
        <position position="115"/>
    </location>
    <ligand>
        <name>Zn(2+)</name>
        <dbReference type="ChEBI" id="CHEBI:29105"/>
        <note>catalytic</note>
    </ligand>
</feature>
<organism evidence="8 9">
    <name type="scientific">Winogradskyella vincentii</name>
    <dbReference type="NCBI Taxonomy" id="2877122"/>
    <lineage>
        <taxon>Bacteria</taxon>
        <taxon>Pseudomonadati</taxon>
        <taxon>Bacteroidota</taxon>
        <taxon>Flavobacteriia</taxon>
        <taxon>Flavobacteriales</taxon>
        <taxon>Flavobacteriaceae</taxon>
        <taxon>Winogradskyella</taxon>
    </lineage>
</organism>
<keyword evidence="9" id="KW-1185">Reference proteome</keyword>
<evidence type="ECO:0000256" key="1">
    <source>
        <dbReference type="ARBA" id="ARBA00010875"/>
    </source>
</evidence>
<comment type="similarity">
    <text evidence="1 7">Belongs to the endoribonuclease YbeY family.</text>
</comment>
<dbReference type="Gene3D" id="3.40.390.30">
    <property type="entry name" value="Metalloproteases ('zincins'), catalytic domain"/>
    <property type="match status" value="1"/>
</dbReference>
<name>A0ABS7XXL8_9FLAO</name>
<comment type="function">
    <text evidence="7">Single strand-specific metallo-endoribonuclease involved in late-stage 70S ribosome quality control and in maturation of the 3' terminus of the 16S rRNA.</text>
</comment>
<dbReference type="InterPro" id="IPR023091">
    <property type="entry name" value="MetalPrtase_cat_dom_sf_prd"/>
</dbReference>
<evidence type="ECO:0000313" key="8">
    <source>
        <dbReference type="EMBL" id="MCA0152396.1"/>
    </source>
</evidence>
<evidence type="ECO:0000256" key="2">
    <source>
        <dbReference type="ARBA" id="ARBA00022722"/>
    </source>
</evidence>
<evidence type="ECO:0000256" key="6">
    <source>
        <dbReference type="ARBA" id="ARBA00022833"/>
    </source>
</evidence>
<dbReference type="HAMAP" id="MF_00009">
    <property type="entry name" value="Endoribonucl_YbeY"/>
    <property type="match status" value="1"/>
</dbReference>
<comment type="caution">
    <text evidence="8">The sequence shown here is derived from an EMBL/GenBank/DDBJ whole genome shotgun (WGS) entry which is preliminary data.</text>
</comment>
<evidence type="ECO:0000256" key="7">
    <source>
        <dbReference type="HAMAP-Rule" id="MF_00009"/>
    </source>
</evidence>
<evidence type="ECO:0000256" key="5">
    <source>
        <dbReference type="ARBA" id="ARBA00022801"/>
    </source>
</evidence>
<feature type="binding site" evidence="7">
    <location>
        <position position="105"/>
    </location>
    <ligand>
        <name>Zn(2+)</name>
        <dbReference type="ChEBI" id="CHEBI:29105"/>
        <note>catalytic</note>
    </ligand>
</feature>
<dbReference type="SUPFAM" id="SSF55486">
    <property type="entry name" value="Metalloproteases ('zincins'), catalytic domain"/>
    <property type="match status" value="1"/>
</dbReference>
<dbReference type="InterPro" id="IPR002036">
    <property type="entry name" value="YbeY"/>
</dbReference>
<dbReference type="Pfam" id="PF02130">
    <property type="entry name" value="YbeY"/>
    <property type="match status" value="1"/>
</dbReference>
<evidence type="ECO:0000313" key="9">
    <source>
        <dbReference type="Proteomes" id="UP001198402"/>
    </source>
</evidence>
<keyword evidence="7" id="KW-0963">Cytoplasm</keyword>
<keyword evidence="4 7" id="KW-0255">Endonuclease</keyword>
<gene>
    <name evidence="7 8" type="primary">ybeY</name>
    <name evidence="8" type="ORF">LBV24_04150</name>
</gene>
<keyword evidence="6 7" id="KW-0862">Zinc</keyword>
<reference evidence="9" key="1">
    <citation type="submission" date="2023-07" db="EMBL/GenBank/DDBJ databases">
        <authorList>
            <person name="Yue Y."/>
        </authorList>
    </citation>
    <scope>NUCLEOTIDE SEQUENCE [LARGE SCALE GENOMIC DNA]</scope>
    <source>
        <strain evidence="9">2Y89</strain>
    </source>
</reference>
<accession>A0ABS7XXL8</accession>
<keyword evidence="2 7" id="KW-0540">Nuclease</keyword>
<dbReference type="EMBL" id="JAIUJS010000002">
    <property type="protein sequence ID" value="MCA0152396.1"/>
    <property type="molecule type" value="Genomic_DNA"/>
</dbReference>
<protein>
    <recommendedName>
        <fullName evidence="7">Endoribonuclease YbeY</fullName>
        <ecNumber evidence="7">3.1.-.-</ecNumber>
    </recommendedName>
</protein>
<evidence type="ECO:0000256" key="4">
    <source>
        <dbReference type="ARBA" id="ARBA00022759"/>
    </source>
</evidence>
<keyword evidence="5 7" id="KW-0378">Hydrolase</keyword>
<dbReference type="RefSeq" id="WP_224477333.1">
    <property type="nucleotide sequence ID" value="NZ_JAIUJS010000002.1"/>
</dbReference>
<comment type="subcellular location">
    <subcellularLocation>
        <location evidence="7">Cytoplasm</location>
    </subcellularLocation>
</comment>
<proteinExistence type="inferred from homology"/>
<comment type="cofactor">
    <cofactor evidence="7">
        <name>Zn(2+)</name>
        <dbReference type="ChEBI" id="CHEBI:29105"/>
    </cofactor>
    <text evidence="7">Binds 1 zinc ion.</text>
</comment>
<evidence type="ECO:0000256" key="3">
    <source>
        <dbReference type="ARBA" id="ARBA00022723"/>
    </source>
</evidence>
<keyword evidence="7" id="KW-0698">rRNA processing</keyword>
<dbReference type="PANTHER" id="PTHR46986">
    <property type="entry name" value="ENDORIBONUCLEASE YBEY, CHLOROPLASTIC"/>
    <property type="match status" value="1"/>
</dbReference>
<keyword evidence="3 7" id="KW-0479">Metal-binding</keyword>